<evidence type="ECO:0000313" key="2">
    <source>
        <dbReference type="Proteomes" id="UP000011668"/>
    </source>
</evidence>
<sequence>MNPRVDFKIPYLFGKQRRTRGARPECSFGNTTLATKIDRNPRMERIIGNLLKCRCLAYGPSLPKKRNLEHGTKPNLDLETLLGPEEVNKWWCSMNYVPKRNCRPTRIHNYDPNVWTPTLHPATCCNGPS</sequence>
<evidence type="ECO:0000313" key="1">
    <source>
        <dbReference type="EMBL" id="ELU41856.1"/>
    </source>
</evidence>
<protein>
    <submittedName>
        <fullName evidence="1">Uncharacterized protein</fullName>
    </submittedName>
</protein>
<accession>L8WUR2</accession>
<comment type="caution">
    <text evidence="1">The sequence shown here is derived from an EMBL/GenBank/DDBJ whole genome shotgun (WGS) entry which is preliminary data.</text>
</comment>
<keyword evidence="2" id="KW-1185">Reference proteome</keyword>
<organism evidence="1 2">
    <name type="scientific">Thanatephorus cucumeris (strain AG1-IA)</name>
    <name type="common">Rice sheath blight fungus</name>
    <name type="synonym">Rhizoctonia solani</name>
    <dbReference type="NCBI Taxonomy" id="983506"/>
    <lineage>
        <taxon>Eukaryota</taxon>
        <taxon>Fungi</taxon>
        <taxon>Dikarya</taxon>
        <taxon>Basidiomycota</taxon>
        <taxon>Agaricomycotina</taxon>
        <taxon>Agaricomycetes</taxon>
        <taxon>Cantharellales</taxon>
        <taxon>Ceratobasidiaceae</taxon>
        <taxon>Rhizoctonia</taxon>
        <taxon>Rhizoctonia solani AG-1</taxon>
    </lineage>
</organism>
<dbReference type="HOGENOM" id="CLU_1950255_0_0_1"/>
<gene>
    <name evidence="1" type="ORF">AG1IA_04107</name>
</gene>
<reference evidence="1 2" key="1">
    <citation type="journal article" date="2013" name="Nat. Commun.">
        <title>The evolution and pathogenic mechanisms of the rice sheath blight pathogen.</title>
        <authorList>
            <person name="Zheng A."/>
            <person name="Lin R."/>
            <person name="Xu L."/>
            <person name="Qin P."/>
            <person name="Tang C."/>
            <person name="Ai P."/>
            <person name="Zhang D."/>
            <person name="Liu Y."/>
            <person name="Sun Z."/>
            <person name="Feng H."/>
            <person name="Wang Y."/>
            <person name="Chen Y."/>
            <person name="Liang X."/>
            <person name="Fu R."/>
            <person name="Li Q."/>
            <person name="Zhang J."/>
            <person name="Yu X."/>
            <person name="Xie Z."/>
            <person name="Ding L."/>
            <person name="Guan P."/>
            <person name="Tang J."/>
            <person name="Liang Y."/>
            <person name="Wang S."/>
            <person name="Deng Q."/>
            <person name="Li S."/>
            <person name="Zhu J."/>
            <person name="Wang L."/>
            <person name="Liu H."/>
            <person name="Li P."/>
        </authorList>
    </citation>
    <scope>NUCLEOTIDE SEQUENCE [LARGE SCALE GENOMIC DNA]</scope>
    <source>
        <strain evidence="2">AG-1 IA</strain>
    </source>
</reference>
<proteinExistence type="predicted"/>
<name>L8WUR2_THACA</name>
<dbReference type="AlphaFoldDB" id="L8WUR2"/>
<dbReference type="Proteomes" id="UP000011668">
    <property type="component" value="Unassembled WGS sequence"/>
</dbReference>
<dbReference type="EMBL" id="AFRT01000981">
    <property type="protein sequence ID" value="ELU41856.1"/>
    <property type="molecule type" value="Genomic_DNA"/>
</dbReference>